<name>A0A3S5YB98_RHOH1</name>
<dbReference type="Proteomes" id="UP001154400">
    <property type="component" value="Chromosome"/>
</dbReference>
<proteinExistence type="predicted"/>
<feature type="signal peptide" evidence="1">
    <location>
        <begin position="1"/>
        <end position="27"/>
    </location>
</feature>
<evidence type="ECO:0000313" key="2">
    <source>
        <dbReference type="EMBL" id="CBH49841.1"/>
    </source>
</evidence>
<organism evidence="2">
    <name type="scientific">Rhodococcus hoagii (strain 103S)</name>
    <name type="common">Rhodococcus equi</name>
    <dbReference type="NCBI Taxonomy" id="685727"/>
    <lineage>
        <taxon>Bacteria</taxon>
        <taxon>Bacillati</taxon>
        <taxon>Actinomycetota</taxon>
        <taxon>Actinomycetes</taxon>
        <taxon>Mycobacteriales</taxon>
        <taxon>Nocardiaceae</taxon>
        <taxon>Prescottella</taxon>
    </lineage>
</organism>
<keyword evidence="1" id="KW-0732">Signal</keyword>
<dbReference type="EMBL" id="FN563149">
    <property type="protein sequence ID" value="CBH49841.1"/>
    <property type="molecule type" value="Genomic_DNA"/>
</dbReference>
<protein>
    <submittedName>
        <fullName evidence="2">Secreted protein</fullName>
    </submittedName>
</protein>
<evidence type="ECO:0000313" key="3">
    <source>
        <dbReference type="Proteomes" id="UP000006892"/>
    </source>
</evidence>
<gene>
    <name evidence="2" type="ordered locus">REQ_38540</name>
</gene>
<sequence length="160" mass="15876">MRTTRIAAAAAATAAAAALVTAGIANAGPTPTGDYQMCGYVYSNSSETSVHDQHNSALPGDPSAASGDTMLAGYQVTGKINGTSTTYTGTSDANGAYCMQGDAAMATIIGLGGSVSITGVKDGAGNTKTFAVQHSSIGTSTFLAHQTSTWSASGFHVKVS</sequence>
<evidence type="ECO:0000256" key="1">
    <source>
        <dbReference type="SAM" id="SignalP"/>
    </source>
</evidence>
<reference evidence="2" key="1">
    <citation type="journal article" date="2010" name="PLoS Genet.">
        <title>The genome of a pathogenic rhodococcus: cooptive virulence underpinned by key gene acquisitions.</title>
        <authorList>
            <person name="Letek M."/>
            <person name="Gonzalez P."/>
            <person name="Macarthur I."/>
            <person name="Rodriguez H."/>
            <person name="Freeman T.C."/>
            <person name="Valero-Rello A."/>
            <person name="Blanco M."/>
            <person name="Buckley T."/>
            <person name="Cherevach I."/>
            <person name="Fahey R."/>
            <person name="Hapeshi A."/>
            <person name="Holdstock J."/>
            <person name="Leadon D."/>
            <person name="Navas J."/>
            <person name="Ocampo A."/>
            <person name="Quail M.A."/>
            <person name="Sanders M."/>
            <person name="Scortti M.M."/>
            <person name="Prescott J.F."/>
            <person name="Fogarty U."/>
            <person name="Meijer W.G."/>
            <person name="Parkhill J."/>
            <person name="Bentley S.D."/>
            <person name="Vazquez-Boland J.A."/>
        </authorList>
    </citation>
    <scope>NUCLEOTIDE SEQUENCE [LARGE SCALE GENOMIC DNA]</scope>
    <source>
        <strain evidence="2 3">103S</strain>
    </source>
</reference>
<dbReference type="KEGG" id="req:REQ_38540"/>
<accession>A0A3S5YB98</accession>
<dbReference type="AlphaFoldDB" id="A0A3S5YB98"/>
<feature type="chain" id="PRO_5018611711" evidence="1">
    <location>
        <begin position="28"/>
        <end position="160"/>
    </location>
</feature>
<dbReference type="RefSeq" id="WP_013417060.1">
    <property type="nucleotide sequence ID" value="NC_014659.1"/>
</dbReference>